<dbReference type="KEGG" id="dvm:DvMF_1973"/>
<sequence>MILQALNAYYQRLADDPSENVPRQGYSREKIHFALVIGQDGTLLDVHDLRERAGKRTVPKELLVPSLGKPRSGTKAPPNFLWDNTGYVLGADAKGKPEHARSCCLAFRELVRKVPADGDTGIAAVLAFLDNWNPDDASQAVSAFLPWDEVAGWNVVFRLDGDMGYIHDRPAARTAWEALRGQSADAEQGFCLITGRLASIARLHPTIKGVHGAQSSGAALVSFNLDASTSYGKKQNHNAPVSEAAAFGYTTALNHLLRESNNRRVQIGDATTVFWSERPSVLEDLLGLFLGKSPPPAAPADNTDAAGVAEGQTNDDADGRTADDGGLARHIHRILKAVCKGQMPPELGDTNVPFYVLGLASSMARLSVRFFEVSSTGEIVARMGNHFRHIAIETRPLSLQKHAFHSRNSRHTRRFEQDLEFPSVAQLLTELAPTRKNDSIPPPTLTGALMRAILGGHPYPRSLLATIIERIRADHEVSYLRAALLKGYFTRAPKGDNTWEVGVTLDPASTDIGYRLGRLFAVLEKAQRDALPGINATIKDRFYGSVSSTPRVAFPRLIHLAQAHLGKLDRPKRIFIDKLLLEIADEIDNFPAHLTMDEQGRFALGYYHQCNALWRSSDTTAQAPVPADD</sequence>
<proteinExistence type="predicted"/>
<evidence type="ECO:0000256" key="1">
    <source>
        <dbReference type="SAM" id="MobiDB-lite"/>
    </source>
</evidence>
<dbReference type="AlphaFoldDB" id="B8DQ52"/>
<organism evidence="2">
    <name type="scientific">Nitratidesulfovibrio vulgaris (strain DSM 19637 / Miyazaki F)</name>
    <name type="common">Desulfovibrio vulgaris</name>
    <dbReference type="NCBI Taxonomy" id="883"/>
    <lineage>
        <taxon>Bacteria</taxon>
        <taxon>Pseudomonadati</taxon>
        <taxon>Thermodesulfobacteriota</taxon>
        <taxon>Desulfovibrionia</taxon>
        <taxon>Desulfovibrionales</taxon>
        <taxon>Desulfovibrionaceae</taxon>
        <taxon>Nitratidesulfovibrio</taxon>
    </lineage>
</organism>
<name>B8DQ52_NITV9</name>
<dbReference type="InterPro" id="IPR010144">
    <property type="entry name" value="CRISPR-assoc_prot_Csd1-typ"/>
</dbReference>
<accession>B8DQ52</accession>
<dbReference type="NCBIfam" id="TIGR01863">
    <property type="entry name" value="cas_Csd1"/>
    <property type="match status" value="1"/>
</dbReference>
<dbReference type="eggNOG" id="ENOG502Z7WH">
    <property type="taxonomic scope" value="Bacteria"/>
</dbReference>
<evidence type="ECO:0000313" key="2">
    <source>
        <dbReference type="EMBL" id="ACL08916.1"/>
    </source>
</evidence>
<dbReference type="Pfam" id="PF09709">
    <property type="entry name" value="Cas_Csd1"/>
    <property type="match status" value="1"/>
</dbReference>
<dbReference type="OrthoDB" id="9778918at2"/>
<dbReference type="EMBL" id="CP001197">
    <property type="protein sequence ID" value="ACL08916.1"/>
    <property type="molecule type" value="Genomic_DNA"/>
</dbReference>
<feature type="region of interest" description="Disordered" evidence="1">
    <location>
        <begin position="296"/>
        <end position="321"/>
    </location>
</feature>
<protein>
    <submittedName>
        <fullName evidence="2">CRISPR-associated protein, Csd1 family</fullName>
    </submittedName>
</protein>
<dbReference type="CDD" id="cd09757">
    <property type="entry name" value="Cas8c_I-C"/>
    <property type="match status" value="1"/>
</dbReference>
<reference evidence="2" key="1">
    <citation type="submission" date="2008-10" db="EMBL/GenBank/DDBJ databases">
        <title>Complete sequence of Desulfovibrio vulgaris str. 'Miyazaki F'.</title>
        <authorList>
            <person name="Lucas S."/>
            <person name="Copeland A."/>
            <person name="Lapidus A."/>
            <person name="Glavina del Rio T."/>
            <person name="Dalin E."/>
            <person name="Tice H."/>
            <person name="Bruce D."/>
            <person name="Goodwin L."/>
            <person name="Pitluck S."/>
            <person name="Sims D."/>
            <person name="Brettin T."/>
            <person name="Detter J.C."/>
            <person name="Han C."/>
            <person name="Larimer F."/>
            <person name="Land M."/>
            <person name="Hauser L."/>
            <person name="Kyrpides N."/>
            <person name="Mikhailova N."/>
            <person name="Hazen T.C."/>
            <person name="Richardson P."/>
        </authorList>
    </citation>
    <scope>NUCLEOTIDE SEQUENCE</scope>
    <source>
        <strain evidence="2">Miyazaki F</strain>
    </source>
</reference>
<dbReference type="HOGENOM" id="CLU_031037_0_0_7"/>
<dbReference type="STRING" id="883.DvMF_1973"/>
<gene>
    <name evidence="2" type="ordered locus">DvMF_1973</name>
</gene>